<dbReference type="Gene3D" id="1.10.720.160">
    <property type="match status" value="1"/>
</dbReference>
<dbReference type="InterPro" id="IPR052519">
    <property type="entry name" value="Euk-type_GlcNAc_Kinase"/>
</dbReference>
<dbReference type="Proteomes" id="UP001199919">
    <property type="component" value="Unassembled WGS sequence"/>
</dbReference>
<evidence type="ECO:0000313" key="1">
    <source>
        <dbReference type="EMBL" id="MCD8740097.1"/>
    </source>
</evidence>
<keyword evidence="2" id="KW-1185">Reference proteome</keyword>
<name>A0ABS8U1G8_9SPHI</name>
<dbReference type="GO" id="GO:0016301">
    <property type="term" value="F:kinase activity"/>
    <property type="evidence" value="ECO:0007669"/>
    <property type="project" value="UniProtKB-KW"/>
</dbReference>
<keyword evidence="1" id="KW-0418">Kinase</keyword>
<dbReference type="RefSeq" id="WP_232176406.1">
    <property type="nucleotide sequence ID" value="NZ_JAJPWV010000002.1"/>
</dbReference>
<gene>
    <name evidence="1" type="ORF">LT679_05740</name>
</gene>
<protein>
    <submittedName>
        <fullName evidence="1">N-acetylglucosamine kinase</fullName>
    </submittedName>
</protein>
<dbReference type="EMBL" id="JAJPWV010000002">
    <property type="protein sequence ID" value="MCD8740097.1"/>
    <property type="molecule type" value="Genomic_DNA"/>
</dbReference>
<dbReference type="SUPFAM" id="SSF53067">
    <property type="entry name" value="Actin-like ATPase domain"/>
    <property type="match status" value="2"/>
</dbReference>
<sequence>MKLIADSGSTKTDWCLLGDNNSITYFDTEGFNPYYVDADYIYNAIVAKLPANLDTEKVKEIYFYGAGCSGDKNPIVETALARIFKHAHIEVEHDLLAAARALLGDDTGFVAILGTGANSCLYNGKTITHQIDSLGFMLGDEGSGAYIGKQLLVSYGRGQLPEDLRIEFWNEYGLTPDDIVEHAHSKPLPNRFCASFVRFIAPRMEHPYINRIIRKAFTDCFENMISLYPDFKLYSLNCVGSIGYMFSAILSDVAKTYGMRTGNIIKAPIEGLISYHAKATVQPLGDANEASI</sequence>
<accession>A0ABS8U1G8</accession>
<evidence type="ECO:0000313" key="2">
    <source>
        <dbReference type="Proteomes" id="UP001199919"/>
    </source>
</evidence>
<keyword evidence="1" id="KW-0808">Transferase</keyword>
<dbReference type="PANTHER" id="PTHR43190:SF3">
    <property type="entry name" value="N-ACETYL-D-GLUCOSAMINE KINASE"/>
    <property type="match status" value="1"/>
</dbReference>
<organism evidence="1 2">
    <name type="scientific">Mucilaginibacter roseus</name>
    <dbReference type="NCBI Taxonomy" id="1528868"/>
    <lineage>
        <taxon>Bacteria</taxon>
        <taxon>Pseudomonadati</taxon>
        <taxon>Bacteroidota</taxon>
        <taxon>Sphingobacteriia</taxon>
        <taxon>Sphingobacteriales</taxon>
        <taxon>Sphingobacteriaceae</taxon>
        <taxon>Mucilaginibacter</taxon>
    </lineage>
</organism>
<reference evidence="1 2" key="1">
    <citation type="submission" date="2021-12" db="EMBL/GenBank/DDBJ databases">
        <title>Mucilaginibacter roseus genome.</title>
        <authorList>
            <person name="Ferreira J.R."/>
            <person name="Newman J.D."/>
        </authorList>
    </citation>
    <scope>NUCLEOTIDE SEQUENCE [LARGE SCALE GENOMIC DNA]</scope>
    <source>
        <strain evidence="1 2">LMG 28454</strain>
    </source>
</reference>
<comment type="caution">
    <text evidence="1">The sequence shown here is derived from an EMBL/GenBank/DDBJ whole genome shotgun (WGS) entry which is preliminary data.</text>
</comment>
<dbReference type="InterPro" id="IPR043129">
    <property type="entry name" value="ATPase_NBD"/>
</dbReference>
<dbReference type="CDD" id="cd24079">
    <property type="entry name" value="ASKHA_NBD_PG1100-like"/>
    <property type="match status" value="1"/>
</dbReference>
<proteinExistence type="predicted"/>
<dbReference type="Gene3D" id="3.30.420.40">
    <property type="match status" value="2"/>
</dbReference>
<dbReference type="PANTHER" id="PTHR43190">
    <property type="entry name" value="N-ACETYL-D-GLUCOSAMINE KINASE"/>
    <property type="match status" value="1"/>
</dbReference>